<gene>
    <name evidence="3" type="ORF">LOAG_07011</name>
</gene>
<feature type="chain" id="PRO_5010376088" description="Ground-like domain-containing protein" evidence="1">
    <location>
        <begin position="22"/>
        <end position="353"/>
    </location>
</feature>
<dbReference type="RefSeq" id="XP_003142593.1">
    <property type="nucleotide sequence ID" value="XM_003142545.1"/>
</dbReference>
<evidence type="ECO:0000259" key="2">
    <source>
        <dbReference type="Pfam" id="PF04155"/>
    </source>
</evidence>
<reference evidence="3" key="1">
    <citation type="submission" date="2012-04" db="EMBL/GenBank/DDBJ databases">
        <title>The Genome Sequence of Loa loa.</title>
        <authorList>
            <consortium name="The Broad Institute Genome Sequencing Platform"/>
            <consortium name="Broad Institute Genome Sequencing Center for Infectious Disease"/>
            <person name="Nutman T.B."/>
            <person name="Fink D.L."/>
            <person name="Russ C."/>
            <person name="Young S."/>
            <person name="Zeng Q."/>
            <person name="Gargeya S."/>
            <person name="Alvarado L."/>
            <person name="Berlin A."/>
            <person name="Chapman S.B."/>
            <person name="Chen Z."/>
            <person name="Freedman E."/>
            <person name="Gellesch M."/>
            <person name="Goldberg J."/>
            <person name="Griggs A."/>
            <person name="Gujja S."/>
            <person name="Heilman E.R."/>
            <person name="Heiman D."/>
            <person name="Howarth C."/>
            <person name="Mehta T."/>
            <person name="Neiman D."/>
            <person name="Pearson M."/>
            <person name="Roberts A."/>
            <person name="Saif S."/>
            <person name="Shea T."/>
            <person name="Shenoy N."/>
            <person name="Sisk P."/>
            <person name="Stolte C."/>
            <person name="Sykes S."/>
            <person name="White J."/>
            <person name="Yandava C."/>
            <person name="Haas B."/>
            <person name="Henn M.R."/>
            <person name="Nusbaum C."/>
            <person name="Birren B."/>
        </authorList>
    </citation>
    <scope>NUCLEOTIDE SEQUENCE [LARGE SCALE GENOMIC DNA]</scope>
</reference>
<dbReference type="InterPro" id="IPR007284">
    <property type="entry name" value="Ground-like_dom"/>
</dbReference>
<dbReference type="GeneID" id="9944427"/>
<evidence type="ECO:0000313" key="3">
    <source>
        <dbReference type="EMBL" id="EFO21477.1"/>
    </source>
</evidence>
<sequence>MFQQLLVIIISYGLLRSMIYGQCVGANCGRSSIGVRRHHLLTSSRFSPVNYRNHHHYHITTFSTGCGADKNAVGDNCCNCCCNEISPSSPCINDNDNHSGGATVIATGCEPSSTDCNSKGVTDPNISQEEDEYPTNVPSSLGKKPFKIESNCPPSRSCPLSPPCPTISNSQRFNQNSDTQTFKKNLTLPILPKGVPIIPSPQLDMLTNGGNIGFSNIHDLHLPTIQPPSIGKPRILEPFVDNFPSHDCCTRCSSENCILRNTNNAVILAARTFKNRRNYETKCKSKELRKLMLANIKKDPSRSKRVIQRAAEQKFSKQFNVICSRGDFSYVTHTAEYCEVFSHGTTCYAFTIH</sequence>
<dbReference type="OMA" id="FPSHDCC"/>
<dbReference type="InParanoid" id="A0A1S0TYE4"/>
<dbReference type="EMBL" id="JH712310">
    <property type="protein sequence ID" value="EFO21477.1"/>
    <property type="molecule type" value="Genomic_DNA"/>
</dbReference>
<proteinExistence type="predicted"/>
<feature type="domain" description="Ground-like" evidence="2">
    <location>
        <begin position="281"/>
        <end position="350"/>
    </location>
</feature>
<dbReference type="Pfam" id="PF04155">
    <property type="entry name" value="Ground-like"/>
    <property type="match status" value="1"/>
</dbReference>
<name>A0A1S0TYE4_LOALO</name>
<dbReference type="AlphaFoldDB" id="A0A1S0TYE4"/>
<evidence type="ECO:0000256" key="1">
    <source>
        <dbReference type="SAM" id="SignalP"/>
    </source>
</evidence>
<dbReference type="KEGG" id="loa:LOAG_07011"/>
<accession>A0A1S0TYE4</accession>
<feature type="signal peptide" evidence="1">
    <location>
        <begin position="1"/>
        <end position="21"/>
    </location>
</feature>
<dbReference type="OrthoDB" id="5858182at2759"/>
<protein>
    <recommendedName>
        <fullName evidence="2">Ground-like domain-containing protein</fullName>
    </recommendedName>
</protein>
<dbReference type="CTD" id="9944427"/>
<keyword evidence="1" id="KW-0732">Signal</keyword>
<organism evidence="3">
    <name type="scientific">Loa loa</name>
    <name type="common">Eye worm</name>
    <name type="synonym">Filaria loa</name>
    <dbReference type="NCBI Taxonomy" id="7209"/>
    <lineage>
        <taxon>Eukaryota</taxon>
        <taxon>Metazoa</taxon>
        <taxon>Ecdysozoa</taxon>
        <taxon>Nematoda</taxon>
        <taxon>Chromadorea</taxon>
        <taxon>Rhabditida</taxon>
        <taxon>Spirurina</taxon>
        <taxon>Spiruromorpha</taxon>
        <taxon>Filarioidea</taxon>
        <taxon>Onchocercidae</taxon>
        <taxon>Loa</taxon>
    </lineage>
</organism>